<comment type="caution">
    <text evidence="1">The sequence shown here is derived from an EMBL/GenBank/DDBJ whole genome shotgun (WGS) entry which is preliminary data.</text>
</comment>
<dbReference type="Gene3D" id="1.10.3450.10">
    <property type="entry name" value="TTHA0068-like"/>
    <property type="match status" value="1"/>
</dbReference>
<evidence type="ECO:0000313" key="2">
    <source>
        <dbReference type="Proteomes" id="UP000196475"/>
    </source>
</evidence>
<reference evidence="2" key="1">
    <citation type="submission" date="2016-06" db="EMBL/GenBank/DDBJ databases">
        <authorList>
            <person name="Nascimento L."/>
            <person name="Pereira R.V."/>
            <person name="Martins L.F."/>
            <person name="Quaggio R.B."/>
            <person name="Silva A.M."/>
            <person name="Setubal J.C."/>
        </authorList>
    </citation>
    <scope>NUCLEOTIDE SEQUENCE [LARGE SCALE GENOMIC DNA]</scope>
</reference>
<dbReference type="AlphaFoldDB" id="A0A1Y3PGG5"/>
<dbReference type="Pfam" id="PF03745">
    <property type="entry name" value="DUF309"/>
    <property type="match status" value="1"/>
</dbReference>
<evidence type="ECO:0000313" key="1">
    <source>
        <dbReference type="EMBL" id="OUM86432.1"/>
    </source>
</evidence>
<dbReference type="Proteomes" id="UP000196475">
    <property type="component" value="Unassembled WGS sequence"/>
</dbReference>
<gene>
    <name evidence="1" type="ORF">BAA01_06690</name>
</gene>
<proteinExistence type="predicted"/>
<sequence length="139" mass="16334">MAKRYPDLYYRFFEQFNQGEYYACHDLLEELWMEDRSNKFLQGLLQMAVAIHHIQNGNVIGARRLFQSAQAYLQPYRPRYWDVNLEIVLQYIDECLRLLPAADKISVEEARRLSLPALVLHVEEGPDSPKTSIKQSESL</sequence>
<protein>
    <recommendedName>
        <fullName evidence="3">DUF309 domain-containing protein</fullName>
    </recommendedName>
</protein>
<name>A0A1Y3PGG5_9BACI</name>
<dbReference type="EMBL" id="LZRT01000090">
    <property type="protein sequence ID" value="OUM86432.1"/>
    <property type="molecule type" value="Genomic_DNA"/>
</dbReference>
<evidence type="ECO:0008006" key="3">
    <source>
        <dbReference type="Google" id="ProtNLM"/>
    </source>
</evidence>
<dbReference type="InterPro" id="IPR005500">
    <property type="entry name" value="DUF309"/>
</dbReference>
<accession>A0A1Y3PGG5</accession>
<dbReference type="PANTHER" id="PTHR34796">
    <property type="entry name" value="EXPRESSED PROTEIN"/>
    <property type="match status" value="1"/>
</dbReference>
<dbReference type="PANTHER" id="PTHR34796:SF1">
    <property type="entry name" value="EXPRESSED PROTEIN"/>
    <property type="match status" value="1"/>
</dbReference>
<dbReference type="SUPFAM" id="SSF140663">
    <property type="entry name" value="TTHA0068-like"/>
    <property type="match status" value="1"/>
</dbReference>
<organism evidence="1 2">
    <name type="scientific">Bacillus thermozeamaize</name>
    <dbReference type="NCBI Taxonomy" id="230954"/>
    <lineage>
        <taxon>Bacteria</taxon>
        <taxon>Bacillati</taxon>
        <taxon>Bacillota</taxon>
        <taxon>Bacilli</taxon>
        <taxon>Bacillales</taxon>
        <taxon>Bacillaceae</taxon>
        <taxon>Bacillus</taxon>
    </lineage>
</organism>
<dbReference type="InterPro" id="IPR023203">
    <property type="entry name" value="TTHA0068_sf"/>
</dbReference>